<proteinExistence type="predicted"/>
<keyword evidence="4" id="KW-1185">Reference proteome</keyword>
<comment type="caution">
    <text evidence="3">The sequence shown here is derived from an EMBL/GenBank/DDBJ whole genome shotgun (WGS) entry which is preliminary data.</text>
</comment>
<evidence type="ECO:0000313" key="3">
    <source>
        <dbReference type="EMBL" id="GAA1737607.1"/>
    </source>
</evidence>
<accession>A0ABP4VWI4</accession>
<name>A0ABP4VWI4_9ACTN</name>
<sequence>MRSHTYGKGMFQVRVHGRRGQATLGAARILAAAATMDGWHAWVASGVEPVHAGSPTVAYVGLHHEDGQLTAAAQYDAVIVQDPTLLYETDVLARLRPSGLALLNGESTWQQFGLADRVAHLAPARVLAVPAARLAPGHVWPGGANAALLGAFAAASGLLSPAAVAAAISASVVARVAADHVVAARRAHEHVLAQLSRLAVAVPA</sequence>
<dbReference type="Pfam" id="PF01558">
    <property type="entry name" value="POR"/>
    <property type="match status" value="1"/>
</dbReference>
<dbReference type="PANTHER" id="PTHR43366:SF1">
    <property type="entry name" value="PYRUVATE SYNTHASE SUBUNIT PORC"/>
    <property type="match status" value="1"/>
</dbReference>
<evidence type="ECO:0000259" key="2">
    <source>
        <dbReference type="Pfam" id="PF01558"/>
    </source>
</evidence>
<feature type="domain" description="Pyruvate/ketoisovalerate oxidoreductase catalytic" evidence="2">
    <location>
        <begin position="20"/>
        <end position="188"/>
    </location>
</feature>
<dbReference type="PRINTS" id="PR01414">
    <property type="entry name" value="CCMBBIOGNSIS"/>
</dbReference>
<dbReference type="EMBL" id="BAAALS010000002">
    <property type="protein sequence ID" value="GAA1737607.1"/>
    <property type="molecule type" value="Genomic_DNA"/>
</dbReference>
<protein>
    <recommendedName>
        <fullName evidence="2">Pyruvate/ketoisovalerate oxidoreductase catalytic domain-containing protein</fullName>
    </recommendedName>
</protein>
<reference evidence="4" key="1">
    <citation type="journal article" date="2019" name="Int. J. Syst. Evol. Microbiol.">
        <title>The Global Catalogue of Microorganisms (GCM) 10K type strain sequencing project: providing services to taxonomists for standard genome sequencing and annotation.</title>
        <authorList>
            <consortium name="The Broad Institute Genomics Platform"/>
            <consortium name="The Broad Institute Genome Sequencing Center for Infectious Disease"/>
            <person name="Wu L."/>
            <person name="Ma J."/>
        </authorList>
    </citation>
    <scope>NUCLEOTIDE SEQUENCE [LARGE SCALE GENOMIC DNA]</scope>
    <source>
        <strain evidence="4">JCM 13249</strain>
    </source>
</reference>
<evidence type="ECO:0000313" key="4">
    <source>
        <dbReference type="Proteomes" id="UP001500655"/>
    </source>
</evidence>
<dbReference type="InterPro" id="IPR002869">
    <property type="entry name" value="Pyrv_flavodox_OxRed_cen"/>
</dbReference>
<keyword evidence="1" id="KW-0560">Oxidoreductase</keyword>
<dbReference type="InterPro" id="IPR019752">
    <property type="entry name" value="Pyrv/ketoisovalerate_OxRed_cat"/>
</dbReference>
<dbReference type="Gene3D" id="3.40.920.10">
    <property type="entry name" value="Pyruvate-ferredoxin oxidoreductase, PFOR, domain III"/>
    <property type="match status" value="1"/>
</dbReference>
<organism evidence="3 4">
    <name type="scientific">Luedemannella helvata</name>
    <dbReference type="NCBI Taxonomy" id="349315"/>
    <lineage>
        <taxon>Bacteria</taxon>
        <taxon>Bacillati</taxon>
        <taxon>Actinomycetota</taxon>
        <taxon>Actinomycetes</taxon>
        <taxon>Micromonosporales</taxon>
        <taxon>Micromonosporaceae</taxon>
        <taxon>Luedemannella</taxon>
    </lineage>
</organism>
<dbReference type="InterPro" id="IPR051626">
    <property type="entry name" value="Oxidoreductase_gamma_subunit"/>
</dbReference>
<dbReference type="SUPFAM" id="SSF53323">
    <property type="entry name" value="Pyruvate-ferredoxin oxidoreductase, PFOR, domain III"/>
    <property type="match status" value="1"/>
</dbReference>
<evidence type="ECO:0000256" key="1">
    <source>
        <dbReference type="ARBA" id="ARBA00023002"/>
    </source>
</evidence>
<gene>
    <name evidence="3" type="ORF">GCM10009681_05360</name>
</gene>
<dbReference type="Proteomes" id="UP001500655">
    <property type="component" value="Unassembled WGS sequence"/>
</dbReference>
<dbReference type="PANTHER" id="PTHR43366">
    <property type="entry name" value="PYRUVATE SYNTHASE SUBUNIT PORC"/>
    <property type="match status" value="1"/>
</dbReference>